<proteinExistence type="predicted"/>
<accession>A0ABQ9DUN8</accession>
<evidence type="ECO:0000313" key="3">
    <source>
        <dbReference type="Proteomes" id="UP001145742"/>
    </source>
</evidence>
<protein>
    <submittedName>
        <fullName evidence="2">Uncharacterized protein</fullName>
    </submittedName>
</protein>
<keyword evidence="3" id="KW-1185">Reference proteome</keyword>
<evidence type="ECO:0000313" key="2">
    <source>
        <dbReference type="EMBL" id="KAJ7426020.1"/>
    </source>
</evidence>
<dbReference type="Proteomes" id="UP001145742">
    <property type="component" value="Unassembled WGS sequence"/>
</dbReference>
<evidence type="ECO:0000256" key="1">
    <source>
        <dbReference type="SAM" id="MobiDB-lite"/>
    </source>
</evidence>
<name>A0ABQ9DUN8_9PASS</name>
<gene>
    <name evidence="2" type="ORF">WISP_19667</name>
</gene>
<comment type="caution">
    <text evidence="2">The sequence shown here is derived from an EMBL/GenBank/DDBJ whole genome shotgun (WGS) entry which is preliminary data.</text>
</comment>
<sequence>MPERRTGQDSSSQPAQCSARANLLRHCQQNHSLITDYSELEGTHKDHREGVGMARGSLWHISCALPENIRNKRSLRRRAEIMLSGLPSLHLDQDRVSSRAEKGHLDHSLVEHTPRQAQNFANPESRAWALQ</sequence>
<reference evidence="2" key="1">
    <citation type="submission" date="2019-10" db="EMBL/GenBank/DDBJ databases">
        <authorList>
            <person name="Soares A.E.R."/>
            <person name="Aleixo A."/>
            <person name="Schneider P."/>
            <person name="Miyaki C.Y."/>
            <person name="Schneider M.P."/>
            <person name="Mello C."/>
            <person name="Vasconcelos A.T.R."/>
        </authorList>
    </citation>
    <scope>NUCLEOTIDE SEQUENCE</scope>
    <source>
        <tissue evidence="2">Muscle</tissue>
    </source>
</reference>
<feature type="region of interest" description="Disordered" evidence="1">
    <location>
        <begin position="92"/>
        <end position="131"/>
    </location>
</feature>
<dbReference type="EMBL" id="WHWB01032358">
    <property type="protein sequence ID" value="KAJ7426020.1"/>
    <property type="molecule type" value="Genomic_DNA"/>
</dbReference>
<feature type="compositionally biased region" description="Basic and acidic residues" evidence="1">
    <location>
        <begin position="92"/>
        <end position="114"/>
    </location>
</feature>
<organism evidence="2 3">
    <name type="scientific">Willisornis vidua</name>
    <name type="common">Xingu scale-backed antbird</name>
    <dbReference type="NCBI Taxonomy" id="1566151"/>
    <lineage>
        <taxon>Eukaryota</taxon>
        <taxon>Metazoa</taxon>
        <taxon>Chordata</taxon>
        <taxon>Craniata</taxon>
        <taxon>Vertebrata</taxon>
        <taxon>Euteleostomi</taxon>
        <taxon>Archelosauria</taxon>
        <taxon>Archosauria</taxon>
        <taxon>Dinosauria</taxon>
        <taxon>Saurischia</taxon>
        <taxon>Theropoda</taxon>
        <taxon>Coelurosauria</taxon>
        <taxon>Aves</taxon>
        <taxon>Neognathae</taxon>
        <taxon>Neoaves</taxon>
        <taxon>Telluraves</taxon>
        <taxon>Australaves</taxon>
        <taxon>Passeriformes</taxon>
        <taxon>Thamnophilidae</taxon>
        <taxon>Willisornis</taxon>
    </lineage>
</organism>